<dbReference type="Pfam" id="PF01575">
    <property type="entry name" value="MaoC_dehydratas"/>
    <property type="match status" value="1"/>
</dbReference>
<dbReference type="SUPFAM" id="SSF54637">
    <property type="entry name" value="Thioesterase/thiol ester dehydrase-isomerase"/>
    <property type="match status" value="1"/>
</dbReference>
<dbReference type="InterPro" id="IPR002539">
    <property type="entry name" value="MaoC-like_dom"/>
</dbReference>
<feature type="domain" description="MaoC-like" evidence="1">
    <location>
        <begin position="24"/>
        <end position="121"/>
    </location>
</feature>
<evidence type="ECO:0000313" key="2">
    <source>
        <dbReference type="EMBL" id="SVA08651.1"/>
    </source>
</evidence>
<organism evidence="2">
    <name type="scientific">marine metagenome</name>
    <dbReference type="NCBI Taxonomy" id="408172"/>
    <lineage>
        <taxon>unclassified sequences</taxon>
        <taxon>metagenomes</taxon>
        <taxon>ecological metagenomes</taxon>
    </lineage>
</organism>
<evidence type="ECO:0000259" key="1">
    <source>
        <dbReference type="Pfam" id="PF01575"/>
    </source>
</evidence>
<name>A0A381SZC6_9ZZZZ</name>
<reference evidence="2" key="1">
    <citation type="submission" date="2018-05" db="EMBL/GenBank/DDBJ databases">
        <authorList>
            <person name="Lanie J.A."/>
            <person name="Ng W.-L."/>
            <person name="Kazmierczak K.M."/>
            <person name="Andrzejewski T.M."/>
            <person name="Davidsen T.M."/>
            <person name="Wayne K.J."/>
            <person name="Tettelin H."/>
            <person name="Glass J.I."/>
            <person name="Rusch D."/>
            <person name="Podicherti R."/>
            <person name="Tsui H.-C.T."/>
            <person name="Winkler M.E."/>
        </authorList>
    </citation>
    <scope>NUCLEOTIDE SEQUENCE</scope>
</reference>
<dbReference type="EMBL" id="UINC01003713">
    <property type="protein sequence ID" value="SVA08651.1"/>
    <property type="molecule type" value="Genomic_DNA"/>
</dbReference>
<dbReference type="InterPro" id="IPR029069">
    <property type="entry name" value="HotDog_dom_sf"/>
</dbReference>
<dbReference type="Gene3D" id="3.10.129.10">
    <property type="entry name" value="Hotdog Thioesterase"/>
    <property type="match status" value="1"/>
</dbReference>
<dbReference type="AlphaFoldDB" id="A0A381SZC6"/>
<proteinExistence type="predicted"/>
<accession>A0A381SZC6</accession>
<gene>
    <name evidence="2" type="ORF">METZ01_LOCUS61505</name>
</gene>
<sequence>MADQIYFEDVEEGSALPTVRKDPTTQQLVKYAGASGDYYQIHYDKDFAESNNLPDVILHGALKNAFLGQLMTDFVGMNGSLKKLSVQYRAMDVPGTPVFANGVVKKKYVEDGENIVECEIQLETHEGTVTTPGYAIASLPTRE</sequence>
<protein>
    <recommendedName>
        <fullName evidence="1">MaoC-like domain-containing protein</fullName>
    </recommendedName>
</protein>